<sequence>MSKRVGLETHHRRRWHRSFDRESELGTLFRPPRWILLRPMDDMLLRPKNPIPARVDPRTYFLGPDINELIEQLSENDRQGLPLTLEEVINALLMRGKGVTT</sequence>
<evidence type="ECO:0000313" key="2">
    <source>
        <dbReference type="Proteomes" id="UP001159364"/>
    </source>
</evidence>
<dbReference type="AlphaFoldDB" id="A0AAV8U2A9"/>
<dbReference type="Proteomes" id="UP001159364">
    <property type="component" value="Linkage Group LG02"/>
</dbReference>
<gene>
    <name evidence="1" type="ORF">K2173_028583</name>
</gene>
<reference evidence="1 2" key="1">
    <citation type="submission" date="2021-09" db="EMBL/GenBank/DDBJ databases">
        <title>Genomic insights and catalytic innovation underlie evolution of tropane alkaloids biosynthesis.</title>
        <authorList>
            <person name="Wang Y.-J."/>
            <person name="Tian T."/>
            <person name="Huang J.-P."/>
            <person name="Huang S.-X."/>
        </authorList>
    </citation>
    <scope>NUCLEOTIDE SEQUENCE [LARGE SCALE GENOMIC DNA]</scope>
    <source>
        <strain evidence="1">KIB-2018</strain>
        <tissue evidence="1">Leaf</tissue>
    </source>
</reference>
<proteinExistence type="predicted"/>
<organism evidence="1 2">
    <name type="scientific">Erythroxylum novogranatense</name>
    <dbReference type="NCBI Taxonomy" id="1862640"/>
    <lineage>
        <taxon>Eukaryota</taxon>
        <taxon>Viridiplantae</taxon>
        <taxon>Streptophyta</taxon>
        <taxon>Embryophyta</taxon>
        <taxon>Tracheophyta</taxon>
        <taxon>Spermatophyta</taxon>
        <taxon>Magnoliopsida</taxon>
        <taxon>eudicotyledons</taxon>
        <taxon>Gunneridae</taxon>
        <taxon>Pentapetalae</taxon>
        <taxon>rosids</taxon>
        <taxon>fabids</taxon>
        <taxon>Malpighiales</taxon>
        <taxon>Erythroxylaceae</taxon>
        <taxon>Erythroxylum</taxon>
    </lineage>
</organism>
<accession>A0AAV8U2A9</accession>
<keyword evidence="2" id="KW-1185">Reference proteome</keyword>
<dbReference type="EMBL" id="JAIWQS010000002">
    <property type="protein sequence ID" value="KAJ8773406.1"/>
    <property type="molecule type" value="Genomic_DNA"/>
</dbReference>
<protein>
    <submittedName>
        <fullName evidence="1">Uncharacterized protein</fullName>
    </submittedName>
</protein>
<comment type="caution">
    <text evidence="1">The sequence shown here is derived from an EMBL/GenBank/DDBJ whole genome shotgun (WGS) entry which is preliminary data.</text>
</comment>
<evidence type="ECO:0000313" key="1">
    <source>
        <dbReference type="EMBL" id="KAJ8773406.1"/>
    </source>
</evidence>
<name>A0AAV8U2A9_9ROSI</name>